<dbReference type="AlphaFoldDB" id="A0A1H4DZT5"/>
<proteinExistence type="predicted"/>
<gene>
    <name evidence="1" type="ORF">SAMN05660420_03168</name>
</gene>
<dbReference type="STRING" id="37625.SAMN05660420_03168"/>
<dbReference type="RefSeq" id="WP_092350622.1">
    <property type="nucleotide sequence ID" value="NZ_FNQN01000012.1"/>
</dbReference>
<dbReference type="Proteomes" id="UP000199409">
    <property type="component" value="Unassembled WGS sequence"/>
</dbReference>
<reference evidence="1 2" key="1">
    <citation type="submission" date="2016-10" db="EMBL/GenBank/DDBJ databases">
        <authorList>
            <person name="de Groot N.N."/>
        </authorList>
    </citation>
    <scope>NUCLEOTIDE SEQUENCE [LARGE SCALE GENOMIC DNA]</scope>
    <source>
        <strain evidence="1 2">DSM 7343</strain>
    </source>
</reference>
<name>A0A1H4DZT5_9BACT</name>
<sequence>MELILPALIIFLLAFTGLSIGIIFGRKGISGSCSSNEAKLLDIQCFCGQDSSCSESCSSAITISAVCADGDVEKCRQIQADFERRTGQLTPPG</sequence>
<evidence type="ECO:0000313" key="2">
    <source>
        <dbReference type="Proteomes" id="UP000199409"/>
    </source>
</evidence>
<evidence type="ECO:0008006" key="3">
    <source>
        <dbReference type="Google" id="ProtNLM"/>
    </source>
</evidence>
<accession>A0A1H4DZT5</accession>
<protein>
    <recommendedName>
        <fullName evidence="3">(Na+)-NQR maturation NqrM</fullName>
    </recommendedName>
</protein>
<organism evidence="1 2">
    <name type="scientific">Desulfuromusa kysingii</name>
    <dbReference type="NCBI Taxonomy" id="37625"/>
    <lineage>
        <taxon>Bacteria</taxon>
        <taxon>Pseudomonadati</taxon>
        <taxon>Thermodesulfobacteriota</taxon>
        <taxon>Desulfuromonadia</taxon>
        <taxon>Desulfuromonadales</taxon>
        <taxon>Geopsychrobacteraceae</taxon>
        <taxon>Desulfuromusa</taxon>
    </lineage>
</organism>
<dbReference type="EMBL" id="FNQN01000012">
    <property type="protein sequence ID" value="SEA78146.1"/>
    <property type="molecule type" value="Genomic_DNA"/>
</dbReference>
<evidence type="ECO:0000313" key="1">
    <source>
        <dbReference type="EMBL" id="SEA78146.1"/>
    </source>
</evidence>
<keyword evidence="2" id="KW-1185">Reference proteome</keyword>